<proteinExistence type="predicted"/>
<sequence length="147" mass="17016">MNDTELEFEHLMLEISAQRWEMVERFLLSYFCFREGHVSKTGKPDWQIARERCPRSNSVTTTKHTELEPLVPLASIVGELKRHERDGELSRQSTQRIIDCLLHFAVISKAEKQCLKSLGLAESMPADWYRSLDKQPNARFIAANIVL</sequence>
<keyword evidence="2" id="KW-1185">Reference proteome</keyword>
<accession>A0A7W2ITM9</accession>
<organism evidence="1 2">
    <name type="scientific">Vibrio marinisediminis</name>
    <dbReference type="NCBI Taxonomy" id="2758441"/>
    <lineage>
        <taxon>Bacteria</taxon>
        <taxon>Pseudomonadati</taxon>
        <taxon>Pseudomonadota</taxon>
        <taxon>Gammaproteobacteria</taxon>
        <taxon>Vibrionales</taxon>
        <taxon>Vibrionaceae</taxon>
        <taxon>Vibrio</taxon>
    </lineage>
</organism>
<dbReference type="EMBL" id="JACFYF010000004">
    <property type="protein sequence ID" value="MBA5762655.1"/>
    <property type="molecule type" value="Genomic_DNA"/>
</dbReference>
<evidence type="ECO:0000313" key="2">
    <source>
        <dbReference type="Proteomes" id="UP000571701"/>
    </source>
</evidence>
<dbReference type="AlphaFoldDB" id="A0A7W2ITM9"/>
<name>A0A7W2ITM9_9VIBR</name>
<comment type="caution">
    <text evidence="1">The sequence shown here is derived from an EMBL/GenBank/DDBJ whole genome shotgun (WGS) entry which is preliminary data.</text>
</comment>
<reference evidence="1 2" key="1">
    <citation type="submission" date="2020-07" db="EMBL/GenBank/DDBJ databases">
        <title>Vibrio marinisediminis sp. nov., isolated from marine sediment.</title>
        <authorList>
            <person name="Ji X."/>
        </authorList>
    </citation>
    <scope>NUCLEOTIDE SEQUENCE [LARGE SCALE GENOMIC DNA]</scope>
    <source>
        <strain evidence="1 2">404</strain>
    </source>
</reference>
<dbReference type="RefSeq" id="WP_182108678.1">
    <property type="nucleotide sequence ID" value="NZ_JACFYF010000004.1"/>
</dbReference>
<gene>
    <name evidence="1" type="ORF">H2O73_09905</name>
</gene>
<protein>
    <submittedName>
        <fullName evidence="1">Uncharacterized protein</fullName>
    </submittedName>
</protein>
<evidence type="ECO:0000313" key="1">
    <source>
        <dbReference type="EMBL" id="MBA5762655.1"/>
    </source>
</evidence>
<dbReference type="Proteomes" id="UP000571701">
    <property type="component" value="Unassembled WGS sequence"/>
</dbReference>